<dbReference type="InterPro" id="IPR004358">
    <property type="entry name" value="Sig_transdc_His_kin-like_C"/>
</dbReference>
<evidence type="ECO:0000256" key="9">
    <source>
        <dbReference type="SAM" id="Phobius"/>
    </source>
</evidence>
<feature type="transmembrane region" description="Helical" evidence="9">
    <location>
        <begin position="762"/>
        <end position="783"/>
    </location>
</feature>
<proteinExistence type="predicted"/>
<keyword evidence="6 11" id="KW-0418">Kinase</keyword>
<dbReference type="Pfam" id="PF00512">
    <property type="entry name" value="HisKA"/>
    <property type="match status" value="1"/>
</dbReference>
<keyword evidence="9" id="KW-0472">Membrane</keyword>
<dbReference type="EC" id="2.7.13.3" evidence="2"/>
<dbReference type="KEGG" id="chu:CHU_2197"/>
<dbReference type="InterPro" id="IPR003594">
    <property type="entry name" value="HATPase_dom"/>
</dbReference>
<evidence type="ECO:0000259" key="10">
    <source>
        <dbReference type="PROSITE" id="PS50109"/>
    </source>
</evidence>
<evidence type="ECO:0000256" key="8">
    <source>
        <dbReference type="ARBA" id="ARBA00023012"/>
    </source>
</evidence>
<dbReference type="GO" id="GO:0005524">
    <property type="term" value="F:ATP binding"/>
    <property type="evidence" value="ECO:0007669"/>
    <property type="project" value="UniProtKB-KW"/>
</dbReference>
<evidence type="ECO:0000256" key="2">
    <source>
        <dbReference type="ARBA" id="ARBA00012438"/>
    </source>
</evidence>
<evidence type="ECO:0000256" key="1">
    <source>
        <dbReference type="ARBA" id="ARBA00000085"/>
    </source>
</evidence>
<evidence type="ECO:0000256" key="7">
    <source>
        <dbReference type="ARBA" id="ARBA00022840"/>
    </source>
</evidence>
<dbReference type="CDD" id="cd00082">
    <property type="entry name" value="HisKA"/>
    <property type="match status" value="1"/>
</dbReference>
<accession>A0A6N4STC0</accession>
<keyword evidence="8" id="KW-0902">Two-component regulatory system</keyword>
<protein>
    <recommendedName>
        <fullName evidence="2">histidine kinase</fullName>
        <ecNumber evidence="2">2.7.13.3</ecNumber>
    </recommendedName>
</protein>
<reference evidence="11 12" key="1">
    <citation type="journal article" date="2007" name="Appl. Environ. Microbiol.">
        <title>Genome sequence of the cellulolytic gliding bacterium Cytophaga hutchinsonii.</title>
        <authorList>
            <person name="Xie G."/>
            <person name="Bruce D.C."/>
            <person name="Challacombe J.F."/>
            <person name="Chertkov O."/>
            <person name="Detter J.C."/>
            <person name="Gilna P."/>
            <person name="Han C.S."/>
            <person name="Lucas S."/>
            <person name="Misra M."/>
            <person name="Myers G.L."/>
            <person name="Richardson P."/>
            <person name="Tapia R."/>
            <person name="Thayer N."/>
            <person name="Thompson L.S."/>
            <person name="Brettin T.S."/>
            <person name="Henrissat B."/>
            <person name="Wilson D.B."/>
            <person name="McBride M.J."/>
        </authorList>
    </citation>
    <scope>NUCLEOTIDE SEQUENCE [LARGE SCALE GENOMIC DNA]</scope>
    <source>
        <strain evidence="12">ATCC 33406 / DSM 1761 / CIP 103989 / NBRC 15051 / NCIMB 9469 / D465</strain>
    </source>
</reference>
<evidence type="ECO:0000313" key="12">
    <source>
        <dbReference type="Proteomes" id="UP000001822"/>
    </source>
</evidence>
<feature type="domain" description="Histidine kinase" evidence="10">
    <location>
        <begin position="1021"/>
        <end position="1233"/>
    </location>
</feature>
<dbReference type="CDD" id="cd00075">
    <property type="entry name" value="HATPase"/>
    <property type="match status" value="1"/>
</dbReference>
<dbReference type="PROSITE" id="PS50109">
    <property type="entry name" value="HIS_KIN"/>
    <property type="match status" value="1"/>
</dbReference>
<dbReference type="EMBL" id="CP000383">
    <property type="protein sequence ID" value="ABG59460.1"/>
    <property type="molecule type" value="Genomic_DNA"/>
</dbReference>
<dbReference type="InterPro" id="IPR036890">
    <property type="entry name" value="HATPase_C_sf"/>
</dbReference>
<feature type="transmembrane region" description="Helical" evidence="9">
    <location>
        <begin position="288"/>
        <end position="307"/>
    </location>
</feature>
<sequence length="1234" mass="142747">MLPFKSFSSFLTFLRWVILSLGVSLTLLLIFRTACIHLDQNIYYSTVSNRVSHSMTETEIQNKNILKKIGAKEISFSAFNKIKKSNPFFVYEEGRLIYWSESENIPNYKFLKGVNKWSYISNSTGKYLSCRDTASMDGKTIEVFSLLELERIYSVENTFINNHTNPLLFKHIPVRIYISGKQTGQVIGRHGQYLCSFECSSSQQDFIYGTFATVIYVLLVLLVWVYFITEVLWKRKRKVMHVLFRIALFISFRLLLILLNLPEYFSSDEIFSSGYYASSFFSESIFDLVLNIFFSVYLLFEIISVVQHRKIYRFIYINKKTLMVRIKLGLSILLSWVFAVTYYLMIRSIVSNSTVSLNLIEDLDVSVLRILLVVSIISISFVFFYLVHLTLQVLWRLYKRYRIDSPMQLITLYLIFIAISAFIDPQLAVVSMCLTVFSLLSLLQGYPAILGKMKYQSFIYIFLFSLVSSLMIGTAIFYNGRNKVNQQMNRYGERLLYDRDEITEFLLQEASINIQRDGFIREKILSPFSDLTIVKDKIQKKYLSNYFNDYSVRVELLDATGEPFNTQTGQVTYNEYYNTVLVKSTYLNKLDLYSYNDHITNTRRYISVNKITSSNIVIAYIIIELESGKYSKNSVFPELVLDQKQVQENYKDFDYCILNNGKLETSYGYFNYDQQFINFIRNKRNNNIQECTYEGYYHIWLKGTDNAWIVVSKPYGIMDILISNASLYFLFHIVGILFIVLVHVYRINLQKRQVSYATKVQIYLNLAFFIPLLLVSVITLGYVNKNYEQSLMNRFINDSDKLSALISSRTIIQDRISKASVGELLLESDLTRVEQLDINIYGTNGYLLATNQPEVFRKGILSSYIQPSAYAALLESKNQYIVTTEQTGSLSYKSIYRLIRVPGTGAIAGIIHLPFFESKEDIVRQISSYLKIILNIFSIGFIILLLLSYLVAFYLTYPLKLITIGIKKTGLYDNEPIQWQSSDEIGRLVQEYNSMLIKLDESKLILANSEKESAWREMARQVAHEIKNPLTPMKLKLQYLLQRFNNGGSKPTDEELKQSFQTILTQVDSLSEIASSFSSFYKLPELQLEKVELNLLVKELVVLHQQQDQSGIQAHIPATPTFIVADKTMIVNILNNLLLNAIQSIPDMRTRNIDVYVSQKVDRVLIEIRDNGTGIPTELQSKIFVPYFSTKYSGSGIGLALAKRLVEDMKGTIWFETTADKGTSFYIEMPYYNE</sequence>
<keyword evidence="9" id="KW-0812">Transmembrane</keyword>
<evidence type="ECO:0000256" key="6">
    <source>
        <dbReference type="ARBA" id="ARBA00022777"/>
    </source>
</evidence>
<feature type="transmembrane region" description="Helical" evidence="9">
    <location>
        <begin position="239"/>
        <end position="259"/>
    </location>
</feature>
<dbReference type="AlphaFoldDB" id="A0A6N4STC0"/>
<comment type="catalytic activity">
    <reaction evidence="1">
        <text>ATP + protein L-histidine = ADP + protein N-phospho-L-histidine.</text>
        <dbReference type="EC" id="2.7.13.3"/>
    </reaction>
</comment>
<gene>
    <name evidence="11" type="primary">atoS</name>
    <name evidence="11" type="ordered locus">CHU_2197</name>
</gene>
<feature type="transmembrane region" description="Helical" evidence="9">
    <location>
        <begin position="457"/>
        <end position="478"/>
    </location>
</feature>
<dbReference type="PANTHER" id="PTHR43065:SF10">
    <property type="entry name" value="PEROXIDE STRESS-ACTIVATED HISTIDINE KINASE MAK3"/>
    <property type="match status" value="1"/>
</dbReference>
<dbReference type="InterPro" id="IPR003661">
    <property type="entry name" value="HisK_dim/P_dom"/>
</dbReference>
<dbReference type="Gene3D" id="3.30.565.10">
    <property type="entry name" value="Histidine kinase-like ATPase, C-terminal domain"/>
    <property type="match status" value="1"/>
</dbReference>
<organism evidence="11 12">
    <name type="scientific">Cytophaga hutchinsonii (strain ATCC 33406 / DSM 1761 / CIP 103989 / NBRC 15051 / NCIMB 9469 / D465)</name>
    <dbReference type="NCBI Taxonomy" id="269798"/>
    <lineage>
        <taxon>Bacteria</taxon>
        <taxon>Pseudomonadati</taxon>
        <taxon>Bacteroidota</taxon>
        <taxon>Cytophagia</taxon>
        <taxon>Cytophagales</taxon>
        <taxon>Cytophagaceae</taxon>
        <taxon>Cytophaga</taxon>
    </lineage>
</organism>
<feature type="transmembrane region" description="Helical" evidence="9">
    <location>
        <begin position="206"/>
        <end position="227"/>
    </location>
</feature>
<keyword evidence="12" id="KW-1185">Reference proteome</keyword>
<feature type="transmembrane region" description="Helical" evidence="9">
    <location>
        <begin position="412"/>
        <end position="437"/>
    </location>
</feature>
<name>A0A6N4STC0_CYTH3</name>
<feature type="transmembrane region" description="Helical" evidence="9">
    <location>
        <begin position="328"/>
        <end position="346"/>
    </location>
</feature>
<feature type="transmembrane region" description="Helical" evidence="9">
    <location>
        <begin position="932"/>
        <end position="957"/>
    </location>
</feature>
<dbReference type="InterPro" id="IPR036097">
    <property type="entry name" value="HisK_dim/P_sf"/>
</dbReference>
<dbReference type="PRINTS" id="PR00344">
    <property type="entry name" value="BCTRLSENSOR"/>
</dbReference>
<keyword evidence="4 11" id="KW-0808">Transferase</keyword>
<dbReference type="Gene3D" id="1.10.287.130">
    <property type="match status" value="1"/>
</dbReference>
<evidence type="ECO:0000313" key="11">
    <source>
        <dbReference type="EMBL" id="ABG59460.1"/>
    </source>
</evidence>
<keyword evidence="3" id="KW-0597">Phosphoprotein</keyword>
<dbReference type="Pfam" id="PF02518">
    <property type="entry name" value="HATPase_c"/>
    <property type="match status" value="1"/>
</dbReference>
<dbReference type="GO" id="GO:0000155">
    <property type="term" value="F:phosphorelay sensor kinase activity"/>
    <property type="evidence" value="ECO:0007669"/>
    <property type="project" value="InterPro"/>
</dbReference>
<dbReference type="InterPro" id="IPR005467">
    <property type="entry name" value="His_kinase_dom"/>
</dbReference>
<dbReference type="Proteomes" id="UP000001822">
    <property type="component" value="Chromosome"/>
</dbReference>
<keyword evidence="9" id="KW-1133">Transmembrane helix</keyword>
<dbReference type="PANTHER" id="PTHR43065">
    <property type="entry name" value="SENSOR HISTIDINE KINASE"/>
    <property type="match status" value="1"/>
</dbReference>
<dbReference type="Gene3D" id="6.10.340.10">
    <property type="match status" value="1"/>
</dbReference>
<evidence type="ECO:0000256" key="4">
    <source>
        <dbReference type="ARBA" id="ARBA00022679"/>
    </source>
</evidence>
<evidence type="ECO:0000256" key="5">
    <source>
        <dbReference type="ARBA" id="ARBA00022741"/>
    </source>
</evidence>
<dbReference type="SMART" id="SM00387">
    <property type="entry name" value="HATPase_c"/>
    <property type="match status" value="1"/>
</dbReference>
<evidence type="ECO:0000256" key="3">
    <source>
        <dbReference type="ARBA" id="ARBA00022553"/>
    </source>
</evidence>
<feature type="transmembrane region" description="Helical" evidence="9">
    <location>
        <begin position="727"/>
        <end position="747"/>
    </location>
</feature>
<dbReference type="SMART" id="SM00388">
    <property type="entry name" value="HisKA"/>
    <property type="match status" value="1"/>
</dbReference>
<dbReference type="SUPFAM" id="SSF47384">
    <property type="entry name" value="Homodimeric domain of signal transducing histidine kinase"/>
    <property type="match status" value="1"/>
</dbReference>
<feature type="transmembrane region" description="Helical" evidence="9">
    <location>
        <begin position="12"/>
        <end position="31"/>
    </location>
</feature>
<keyword evidence="7" id="KW-0067">ATP-binding</keyword>
<keyword evidence="5" id="KW-0547">Nucleotide-binding</keyword>
<dbReference type="SUPFAM" id="SSF55874">
    <property type="entry name" value="ATPase domain of HSP90 chaperone/DNA topoisomerase II/histidine kinase"/>
    <property type="match status" value="1"/>
</dbReference>
<feature type="transmembrane region" description="Helical" evidence="9">
    <location>
        <begin position="366"/>
        <end position="391"/>
    </location>
</feature>